<keyword evidence="8" id="KW-1185">Reference proteome</keyword>
<sequence>MVSPDLLINESDQGIQTESVSPRTAATGEEAVLLRLEQATPEAEPAKSDSKPKGPATCGVCEAAASKYKCSRCYLPYCSVACNKAHQENHPPDPKPDPKPDPLPEPPSERPVQPADPINPFQALDNSEKLAWLFRKYTNLPQQLLDIHSATQPPPEDSSKQIPSSLMQGISGRSNWSHEKGISSGKAALRRARQLPGEAGEAIREYCALISLLLSDEEAKDSARAVLQQRLAQQDADMIRQLMEEEKGRR</sequence>
<evidence type="ECO:0000256" key="1">
    <source>
        <dbReference type="ARBA" id="ARBA00022723"/>
    </source>
</evidence>
<feature type="region of interest" description="Disordered" evidence="5">
    <location>
        <begin position="86"/>
        <end position="121"/>
    </location>
</feature>
<dbReference type="GO" id="GO:0000463">
    <property type="term" value="P:maturation of LSU-rRNA from tricistronic rRNA transcript (SSU-rRNA, 5.8S rRNA, LSU-rRNA)"/>
    <property type="evidence" value="ECO:0007669"/>
    <property type="project" value="TreeGrafter"/>
</dbReference>
<keyword evidence="1" id="KW-0479">Metal-binding</keyword>
<feature type="region of interest" description="Disordered" evidence="5">
    <location>
        <begin position="1"/>
        <end position="57"/>
    </location>
</feature>
<proteinExistence type="predicted"/>
<dbReference type="GO" id="GO:0048254">
    <property type="term" value="P:snoRNA localization"/>
    <property type="evidence" value="ECO:0007669"/>
    <property type="project" value="TreeGrafter"/>
</dbReference>
<keyword evidence="3" id="KW-0862">Zinc</keyword>
<dbReference type="GO" id="GO:0070761">
    <property type="term" value="C:pre-snoRNP complex"/>
    <property type="evidence" value="ECO:0007669"/>
    <property type="project" value="TreeGrafter"/>
</dbReference>
<dbReference type="PANTHER" id="PTHR13483:SF11">
    <property type="entry name" value="ZINC FINGER HIT DOMAIN-CONTAINING PROTEIN 3"/>
    <property type="match status" value="1"/>
</dbReference>
<evidence type="ECO:0000256" key="5">
    <source>
        <dbReference type="SAM" id="MobiDB-lite"/>
    </source>
</evidence>
<dbReference type="EMBL" id="JAAVMX010000003">
    <property type="protein sequence ID" value="KAF4510894.1"/>
    <property type="molecule type" value="Genomic_DNA"/>
</dbReference>
<protein>
    <recommendedName>
        <fullName evidence="6">HIT-type domain-containing protein</fullName>
    </recommendedName>
</protein>
<reference evidence="7 8" key="1">
    <citation type="journal article" date="2020" name="Genome Biol. Evol.">
        <title>A new high-quality draft genome assembly of the Chinese cordyceps Ophiocordyceps sinensis.</title>
        <authorList>
            <person name="Shu R."/>
            <person name="Zhang J."/>
            <person name="Meng Q."/>
            <person name="Zhang H."/>
            <person name="Zhou G."/>
            <person name="Li M."/>
            <person name="Wu P."/>
            <person name="Zhao Y."/>
            <person name="Chen C."/>
            <person name="Qin Q."/>
        </authorList>
    </citation>
    <scope>NUCLEOTIDE SEQUENCE [LARGE SCALE GENOMIC DNA]</scope>
    <source>
        <strain evidence="7 8">IOZ07</strain>
    </source>
</reference>
<evidence type="ECO:0000256" key="4">
    <source>
        <dbReference type="PROSITE-ProRule" id="PRU00453"/>
    </source>
</evidence>
<evidence type="ECO:0000313" key="8">
    <source>
        <dbReference type="Proteomes" id="UP000557566"/>
    </source>
</evidence>
<dbReference type="AlphaFoldDB" id="A0A8H4PUW4"/>
<feature type="compositionally biased region" description="Basic and acidic residues" evidence="5">
    <location>
        <begin position="86"/>
        <end position="102"/>
    </location>
</feature>
<feature type="compositionally biased region" description="Polar residues" evidence="5">
    <location>
        <begin position="10"/>
        <end position="24"/>
    </location>
</feature>
<keyword evidence="2 4" id="KW-0863">Zinc-finger</keyword>
<dbReference type="CDD" id="cd23024">
    <property type="entry name" value="zf-HIT_ZNHIT2-3"/>
    <property type="match status" value="1"/>
</dbReference>
<gene>
    <name evidence="7" type="ORF">G6O67_002742</name>
</gene>
<dbReference type="InterPro" id="IPR007529">
    <property type="entry name" value="Znf_HIT"/>
</dbReference>
<feature type="domain" description="HIT-type" evidence="6">
    <location>
        <begin position="58"/>
        <end position="91"/>
    </location>
</feature>
<dbReference type="GO" id="GO:0005634">
    <property type="term" value="C:nucleus"/>
    <property type="evidence" value="ECO:0007669"/>
    <property type="project" value="TreeGrafter"/>
</dbReference>
<accession>A0A8H4PUW4</accession>
<dbReference type="Gene3D" id="3.30.60.190">
    <property type="match status" value="1"/>
</dbReference>
<evidence type="ECO:0000256" key="3">
    <source>
        <dbReference type="ARBA" id="ARBA00022833"/>
    </source>
</evidence>
<dbReference type="InterPro" id="IPR051639">
    <property type="entry name" value="BCD1"/>
</dbReference>
<dbReference type="SUPFAM" id="SSF144232">
    <property type="entry name" value="HIT/MYND zinc finger-like"/>
    <property type="match status" value="1"/>
</dbReference>
<dbReference type="GO" id="GO:0000492">
    <property type="term" value="P:box C/D snoRNP assembly"/>
    <property type="evidence" value="ECO:0007669"/>
    <property type="project" value="TreeGrafter"/>
</dbReference>
<evidence type="ECO:0000256" key="2">
    <source>
        <dbReference type="ARBA" id="ARBA00022771"/>
    </source>
</evidence>
<dbReference type="PANTHER" id="PTHR13483">
    <property type="entry name" value="BOX C_D SNORNA PROTEIN 1-RELATED"/>
    <property type="match status" value="1"/>
</dbReference>
<evidence type="ECO:0000259" key="6">
    <source>
        <dbReference type="PROSITE" id="PS51083"/>
    </source>
</evidence>
<comment type="caution">
    <text evidence="7">The sequence shown here is derived from an EMBL/GenBank/DDBJ whole genome shotgun (WGS) entry which is preliminary data.</text>
</comment>
<dbReference type="PROSITE" id="PS51083">
    <property type="entry name" value="ZF_HIT"/>
    <property type="match status" value="1"/>
</dbReference>
<dbReference type="OrthoDB" id="18412at2759"/>
<organism evidence="7 8">
    <name type="scientific">Ophiocordyceps sinensis</name>
    <dbReference type="NCBI Taxonomy" id="72228"/>
    <lineage>
        <taxon>Eukaryota</taxon>
        <taxon>Fungi</taxon>
        <taxon>Dikarya</taxon>
        <taxon>Ascomycota</taxon>
        <taxon>Pezizomycotina</taxon>
        <taxon>Sordariomycetes</taxon>
        <taxon>Hypocreomycetidae</taxon>
        <taxon>Hypocreales</taxon>
        <taxon>Ophiocordycipitaceae</taxon>
        <taxon>Ophiocordyceps</taxon>
    </lineage>
</organism>
<dbReference type="Proteomes" id="UP000557566">
    <property type="component" value="Unassembled WGS sequence"/>
</dbReference>
<name>A0A8H4PUW4_9HYPO</name>
<evidence type="ECO:0000313" key="7">
    <source>
        <dbReference type="EMBL" id="KAF4510894.1"/>
    </source>
</evidence>
<dbReference type="GO" id="GO:0008270">
    <property type="term" value="F:zinc ion binding"/>
    <property type="evidence" value="ECO:0007669"/>
    <property type="project" value="UniProtKB-UniRule"/>
</dbReference>
<dbReference type="Pfam" id="PF04438">
    <property type="entry name" value="zf-HIT"/>
    <property type="match status" value="1"/>
</dbReference>